<dbReference type="AlphaFoldDB" id="A0A9X1PA44"/>
<dbReference type="CDD" id="cd00093">
    <property type="entry name" value="HTH_XRE"/>
    <property type="match status" value="1"/>
</dbReference>
<dbReference type="InterPro" id="IPR010359">
    <property type="entry name" value="IrrE_HExxH"/>
</dbReference>
<dbReference type="Gene3D" id="1.10.260.40">
    <property type="entry name" value="lambda repressor-like DNA-binding domains"/>
    <property type="match status" value="1"/>
</dbReference>
<dbReference type="GO" id="GO:0003677">
    <property type="term" value="F:DNA binding"/>
    <property type="evidence" value="ECO:0007669"/>
    <property type="project" value="InterPro"/>
</dbReference>
<dbReference type="InterPro" id="IPR010982">
    <property type="entry name" value="Lambda_DNA-bd_dom_sf"/>
</dbReference>
<evidence type="ECO:0000259" key="2">
    <source>
        <dbReference type="PROSITE" id="PS50943"/>
    </source>
</evidence>
<comment type="similarity">
    <text evidence="1">Belongs to the short-chain fatty acyl-CoA assimilation regulator (ScfR) family.</text>
</comment>
<organism evidence="3 4">
    <name type="scientific">Dyadobacter fanqingshengii</name>
    <dbReference type="NCBI Taxonomy" id="2906443"/>
    <lineage>
        <taxon>Bacteria</taxon>
        <taxon>Pseudomonadati</taxon>
        <taxon>Bacteroidota</taxon>
        <taxon>Cytophagia</taxon>
        <taxon>Cytophagales</taxon>
        <taxon>Spirosomataceae</taxon>
        <taxon>Dyadobacter</taxon>
    </lineage>
</organism>
<dbReference type="PROSITE" id="PS50943">
    <property type="entry name" value="HTH_CROC1"/>
    <property type="match status" value="1"/>
</dbReference>
<dbReference type="PANTHER" id="PTHR43236">
    <property type="entry name" value="ANTITOXIN HIGA1"/>
    <property type="match status" value="1"/>
</dbReference>
<name>A0A9X1PA44_9BACT</name>
<dbReference type="SMART" id="SM00530">
    <property type="entry name" value="HTH_XRE"/>
    <property type="match status" value="1"/>
</dbReference>
<evidence type="ECO:0000313" key="4">
    <source>
        <dbReference type="Proteomes" id="UP001139700"/>
    </source>
</evidence>
<dbReference type="Gene3D" id="1.10.10.2910">
    <property type="match status" value="1"/>
</dbReference>
<dbReference type="InterPro" id="IPR052345">
    <property type="entry name" value="Rad_response_metalloprotease"/>
</dbReference>
<protein>
    <submittedName>
        <fullName evidence="3">XRE family transcriptional regulator</fullName>
    </submittedName>
</protein>
<feature type="domain" description="HTH cro/C1-type" evidence="2">
    <location>
        <begin position="18"/>
        <end position="74"/>
    </location>
</feature>
<proteinExistence type="inferred from homology"/>
<evidence type="ECO:0000313" key="3">
    <source>
        <dbReference type="EMBL" id="MCF0040795.1"/>
    </source>
</evidence>
<dbReference type="Proteomes" id="UP001139700">
    <property type="component" value="Unassembled WGS sequence"/>
</dbReference>
<dbReference type="PANTHER" id="PTHR43236:SF1">
    <property type="entry name" value="BLL7220 PROTEIN"/>
    <property type="match status" value="1"/>
</dbReference>
<dbReference type="SUPFAM" id="SSF47413">
    <property type="entry name" value="lambda repressor-like DNA-binding domains"/>
    <property type="match status" value="1"/>
</dbReference>
<gene>
    <name evidence="3" type="ORF">LXM24_11910</name>
</gene>
<dbReference type="EMBL" id="JAJTTA010000002">
    <property type="protein sequence ID" value="MCF0040795.1"/>
    <property type="molecule type" value="Genomic_DNA"/>
</dbReference>
<dbReference type="Pfam" id="PF06114">
    <property type="entry name" value="Peptidase_M78"/>
    <property type="match status" value="1"/>
</dbReference>
<keyword evidence="4" id="KW-1185">Reference proteome</keyword>
<evidence type="ECO:0000256" key="1">
    <source>
        <dbReference type="ARBA" id="ARBA00007227"/>
    </source>
</evidence>
<sequence>MKFTLIFDAMNQTFADRFKSARLRSGFSLQELANKLNNQITKQALHKYEKGAVVPDSERLGLLSNVMNVRPDYFFRETSIQIGELAYRSLKSVPAKEEYKVVEQTREYLSRYLELEEILGLENKFENPLADFGLVSEYAQVNLAADLLRKKWEMGKDPIYNVAELLEDKFIKVVEIDAHTNFNGMQTWVNGSIPVVAFNINLKGKPDRIRFTLLHELGHLLLNFGEVTENQKETLCHQFAGAILMPEETLKQELGAHRNRLSLQELGNIKKHYGISMQAIARRALECGIVNDHFTKQFLNMMKEMGWRTIEPVAYEGVEKSNRFDQLIFRGIAEEQISMTKAAALKNMKLAEFHSMSLTLA</sequence>
<dbReference type="InterPro" id="IPR001387">
    <property type="entry name" value="Cro/C1-type_HTH"/>
</dbReference>
<dbReference type="Pfam" id="PF01381">
    <property type="entry name" value="HTH_3"/>
    <property type="match status" value="1"/>
</dbReference>
<dbReference type="RefSeq" id="WP_234613291.1">
    <property type="nucleotide sequence ID" value="NZ_CP098806.1"/>
</dbReference>
<comment type="caution">
    <text evidence="3">The sequence shown here is derived from an EMBL/GenBank/DDBJ whole genome shotgun (WGS) entry which is preliminary data.</text>
</comment>
<reference evidence="3" key="1">
    <citation type="submission" date="2021-12" db="EMBL/GenBank/DDBJ databases">
        <title>Novel species in genus Dyadobacter.</title>
        <authorList>
            <person name="Ma C."/>
        </authorList>
    </citation>
    <scope>NUCLEOTIDE SEQUENCE</scope>
    <source>
        <strain evidence="3">CY399</strain>
    </source>
</reference>
<accession>A0A9X1PA44</accession>